<dbReference type="AlphaFoldDB" id="A0A2A9DS23"/>
<dbReference type="RefSeq" id="WP_098405806.1">
    <property type="nucleotide sequence ID" value="NZ_PDJE01000001.1"/>
</dbReference>
<feature type="region of interest" description="Disordered" evidence="1">
    <location>
        <begin position="62"/>
        <end position="103"/>
    </location>
</feature>
<feature type="transmembrane region" description="Helical" evidence="2">
    <location>
        <begin position="30"/>
        <end position="56"/>
    </location>
</feature>
<keyword evidence="2" id="KW-0472">Membrane</keyword>
<evidence type="ECO:0000313" key="4">
    <source>
        <dbReference type="Proteomes" id="UP000221369"/>
    </source>
</evidence>
<keyword evidence="2" id="KW-1133">Transmembrane helix</keyword>
<evidence type="ECO:0000256" key="1">
    <source>
        <dbReference type="SAM" id="MobiDB-lite"/>
    </source>
</evidence>
<sequence length="270" mass="29674">MSFTPPPVPDDLHGSDNDDAPVPPSKRRRIWGWIVAGVGITAFAAIAIVAVTSLVASTLPTARPEAAPVPTAEPSAPWGATPTPQPTDTGLGEPPSYDPPPYSAPVDGVYPLSSYAYFEQEVTFEKNLADNWYSETDKFGEYWLSDDPVCNLTADPKWIYIFGDPEPDKNDGYYTARDLDLSEANLRAQFPDLDDHGDDFVVEMPVSDGNTIEFMGRRLDYAGGFFLQLTRGMMWQDSSYGITLSCLGSESFDDEAFAQKIVDQFTMTLN</sequence>
<protein>
    <submittedName>
        <fullName evidence="3">Uncharacterized protein</fullName>
    </submittedName>
</protein>
<keyword evidence="4" id="KW-1185">Reference proteome</keyword>
<reference evidence="3 4" key="1">
    <citation type="submission" date="2017-10" db="EMBL/GenBank/DDBJ databases">
        <title>Sequencing the genomes of 1000 actinobacteria strains.</title>
        <authorList>
            <person name="Klenk H.-P."/>
        </authorList>
    </citation>
    <scope>NUCLEOTIDE SEQUENCE [LARGE SCALE GENOMIC DNA]</scope>
    <source>
        <strain evidence="3 4">DSM 21798</strain>
    </source>
</reference>
<dbReference type="OrthoDB" id="9941945at2"/>
<name>A0A2A9DS23_9MICO</name>
<feature type="region of interest" description="Disordered" evidence="1">
    <location>
        <begin position="1"/>
        <end position="24"/>
    </location>
</feature>
<dbReference type="Proteomes" id="UP000221369">
    <property type="component" value="Unassembled WGS sequence"/>
</dbReference>
<dbReference type="EMBL" id="PDJE01000001">
    <property type="protein sequence ID" value="PFG29191.1"/>
    <property type="molecule type" value="Genomic_DNA"/>
</dbReference>
<gene>
    <name evidence="3" type="ORF">ATJ78_0088</name>
</gene>
<keyword evidence="2" id="KW-0812">Transmembrane</keyword>
<accession>A0A2A9DS23</accession>
<evidence type="ECO:0000313" key="3">
    <source>
        <dbReference type="EMBL" id="PFG29191.1"/>
    </source>
</evidence>
<proteinExistence type="predicted"/>
<comment type="caution">
    <text evidence="3">The sequence shown here is derived from an EMBL/GenBank/DDBJ whole genome shotgun (WGS) entry which is preliminary data.</text>
</comment>
<evidence type="ECO:0000256" key="2">
    <source>
        <dbReference type="SAM" id="Phobius"/>
    </source>
</evidence>
<organism evidence="3 4">
    <name type="scientific">Paramicrobacterium agarici</name>
    <dbReference type="NCBI Taxonomy" id="630514"/>
    <lineage>
        <taxon>Bacteria</taxon>
        <taxon>Bacillati</taxon>
        <taxon>Actinomycetota</taxon>
        <taxon>Actinomycetes</taxon>
        <taxon>Micrococcales</taxon>
        <taxon>Microbacteriaceae</taxon>
        <taxon>Paramicrobacterium</taxon>
    </lineage>
</organism>